<feature type="compositionally biased region" description="Polar residues" evidence="1">
    <location>
        <begin position="106"/>
        <end position="120"/>
    </location>
</feature>
<keyword evidence="2" id="KW-0472">Membrane</keyword>
<dbReference type="AlphaFoldDB" id="A0A9P7YB12"/>
<feature type="region of interest" description="Disordered" evidence="1">
    <location>
        <begin position="1"/>
        <end position="157"/>
    </location>
</feature>
<dbReference type="PANTHER" id="PTHR38426">
    <property type="entry name" value="MAINTENANCE OF TELOMERE CAPPING PROTEIN 4"/>
    <property type="match status" value="1"/>
</dbReference>
<proteinExistence type="predicted"/>
<feature type="compositionally biased region" description="Basic and acidic residues" evidence="1">
    <location>
        <begin position="546"/>
        <end position="557"/>
    </location>
</feature>
<feature type="transmembrane region" description="Helical" evidence="2">
    <location>
        <begin position="1209"/>
        <end position="1229"/>
    </location>
</feature>
<keyword evidence="2" id="KW-0812">Transmembrane</keyword>
<evidence type="ECO:0000313" key="4">
    <source>
        <dbReference type="Proteomes" id="UP000824998"/>
    </source>
</evidence>
<feature type="compositionally biased region" description="Basic and acidic residues" evidence="1">
    <location>
        <begin position="7"/>
        <end position="17"/>
    </location>
</feature>
<feature type="region of interest" description="Disordered" evidence="1">
    <location>
        <begin position="338"/>
        <end position="358"/>
    </location>
</feature>
<feature type="region of interest" description="Disordered" evidence="1">
    <location>
        <begin position="546"/>
        <end position="623"/>
    </location>
</feature>
<reference evidence="3" key="1">
    <citation type="journal article" date="2021" name="IMA Fungus">
        <title>Genomic characterization of three marine fungi, including Emericellopsis atlantica sp. nov. with signatures of a generalist lifestyle and marine biomass degradation.</title>
        <authorList>
            <person name="Hagestad O.C."/>
            <person name="Hou L."/>
            <person name="Andersen J.H."/>
            <person name="Hansen E.H."/>
            <person name="Altermark B."/>
            <person name="Li C."/>
            <person name="Kuhnert E."/>
            <person name="Cox R.J."/>
            <person name="Crous P.W."/>
            <person name="Spatafora J.W."/>
            <person name="Lail K."/>
            <person name="Amirebrahimi M."/>
            <person name="Lipzen A."/>
            <person name="Pangilinan J."/>
            <person name="Andreopoulos W."/>
            <person name="Hayes R.D."/>
            <person name="Ng V."/>
            <person name="Grigoriev I.V."/>
            <person name="Jackson S.A."/>
            <person name="Sutton T.D.S."/>
            <person name="Dobson A.D.W."/>
            <person name="Rama T."/>
        </authorList>
    </citation>
    <scope>NUCLEOTIDE SEQUENCE</scope>
    <source>
        <strain evidence="3">TRa018bII</strain>
    </source>
</reference>
<feature type="compositionally biased region" description="Basic and acidic residues" evidence="1">
    <location>
        <begin position="505"/>
        <end position="532"/>
    </location>
</feature>
<evidence type="ECO:0000256" key="2">
    <source>
        <dbReference type="SAM" id="Phobius"/>
    </source>
</evidence>
<comment type="caution">
    <text evidence="3">The sequence shown here is derived from an EMBL/GenBank/DDBJ whole genome shotgun (WGS) entry which is preliminary data.</text>
</comment>
<feature type="compositionally biased region" description="Polar residues" evidence="1">
    <location>
        <begin position="275"/>
        <end position="284"/>
    </location>
</feature>
<dbReference type="EMBL" id="MU251718">
    <property type="protein sequence ID" value="KAG9229922.1"/>
    <property type="molecule type" value="Genomic_DNA"/>
</dbReference>
<dbReference type="Proteomes" id="UP000824998">
    <property type="component" value="Unassembled WGS sequence"/>
</dbReference>
<feature type="compositionally biased region" description="Polar residues" evidence="1">
    <location>
        <begin position="38"/>
        <end position="63"/>
    </location>
</feature>
<feature type="region of interest" description="Disordered" evidence="1">
    <location>
        <begin position="862"/>
        <end position="981"/>
    </location>
</feature>
<keyword evidence="2" id="KW-1133">Transmembrane helix</keyword>
<keyword evidence="4" id="KW-1185">Reference proteome</keyword>
<accession>A0A9P7YB12</accession>
<gene>
    <name evidence="3" type="ORF">BJ875DRAFT_473599</name>
</gene>
<feature type="compositionally biased region" description="Gly residues" evidence="1">
    <location>
        <begin position="79"/>
        <end position="88"/>
    </location>
</feature>
<feature type="region of interest" description="Disordered" evidence="1">
    <location>
        <begin position="178"/>
        <end position="197"/>
    </location>
</feature>
<evidence type="ECO:0000256" key="1">
    <source>
        <dbReference type="SAM" id="MobiDB-lite"/>
    </source>
</evidence>
<feature type="compositionally biased region" description="Basic and acidic residues" evidence="1">
    <location>
        <begin position="930"/>
        <end position="948"/>
    </location>
</feature>
<feature type="region of interest" description="Disordered" evidence="1">
    <location>
        <begin position="644"/>
        <end position="808"/>
    </location>
</feature>
<name>A0A9P7YB12_9HELO</name>
<feature type="compositionally biased region" description="Basic residues" evidence="1">
    <location>
        <begin position="250"/>
        <end position="260"/>
    </location>
</feature>
<feature type="compositionally biased region" description="Basic and acidic residues" evidence="1">
    <location>
        <begin position="767"/>
        <end position="781"/>
    </location>
</feature>
<organism evidence="3 4">
    <name type="scientific">Amylocarpus encephaloides</name>
    <dbReference type="NCBI Taxonomy" id="45428"/>
    <lineage>
        <taxon>Eukaryota</taxon>
        <taxon>Fungi</taxon>
        <taxon>Dikarya</taxon>
        <taxon>Ascomycota</taxon>
        <taxon>Pezizomycotina</taxon>
        <taxon>Leotiomycetes</taxon>
        <taxon>Helotiales</taxon>
        <taxon>Helotiales incertae sedis</taxon>
        <taxon>Amylocarpus</taxon>
    </lineage>
</organism>
<sequence>MASQQHNLKDAVHRSRDASTSSPLDHHTNTTTPGTNTRYSLGSSETGESSRAASNRNSFTTGPDTDGAAQEDGHDARGVGIGKSVGDGRGSRRTHRNKSSGGFLLYNSTFEPPSQNVTNRTSEHQVHTRQRPSAHDRKGKAPIRPSEKKHVKNKSSLGMRVRSSPLVANVTNDVPATKDKSVQQKKEGDIIGTPEKTSAPARLDVDSAQIVNLALNLNESRRNAARRNISTPLPPLTQGFAEGFAGGSLRHHLQQQRRASRNVSPKPDRGDRTMTPFSRDTSGVRISSPYQETETDASYQYHFSASTLARAEKAKAAIELMAHYRRLLQCIPPLKPPVARSGTSETGTAPGSPISAPASRVVSNSLPLPQSLGRPYNPLQYIRNRRVRLRLGKAIDGDSQGFADADRVSSWVDRISRESQSEEYQGANHLLLHPISRATEEVASPDASPQANTGKNQSSATKSKRPRNGWIISPSDMLADLLWLEQGDNKYLVEDNHGRMFPQRPDIKRPGRLGQDAESHYDPGHAPRKDVGGLDLRIDTKLPEFKSVKAESEKHSDSTASKAKQTFRHVRHAARIHHGHNGSIHEGRPVFRSHSKSDSGSSDSAPLRYSRRKRSGTANSNDVGADILEKQMMEMLAKEAKDGEWNLPNAPRNHHIANSSDSQTSQLRGNLGGSANHSRSGSIVNKPRNRDSLRNGSSGRASLEVPGSSPRYSLDELDSTAPHSPEATAKSLPNVFIPSIMDLSPPRSRYTSPTRTPLSKVKHKMNPFHDHHRDKSNRVLADDSPGPEVLSSKEYLPETPVSEEKRRRSISPVKIISGKRPANIRKNKNEDSSIKALFKSSRNPVIRVGDFIWKATKEQLPGISSGFSTDESDIEDIKAPEAKQSSRTSSAGKLDDDLSPVAVKNKKPAYSRDLPTFTSSFEPRGRPGRHRSDESKSFLRPRSRETLRKAAQQSALRPPPRIDVYNASPTSSPESDPFSRSKWDSSVFDINSSRQGLASGVRLNEVLDLPGKRRNSLPITGLANLEVSHDNRPPLDRKRQWSISDRGVSEHRGPTTKREIARVKALLLSSGIKAKEIARRAAELQDIHETEEAPYTGIAQYPHDPIQPVPRSKQHMLAARILLNDVQLSSHIWQSSADTFVNTTVNDLLGSIRTLQVRLTDTLTPMTRQADDEADELSKDLVTNQTMQVKRITDKIDTMMRRRRRRFRWARRGGWVIVEWALVGVMWYVWFLVVIARMVAAVGGGVWGGLKWLFWL</sequence>
<dbReference type="OrthoDB" id="5402622at2759"/>
<feature type="region of interest" description="Disordered" evidence="1">
    <location>
        <begin position="250"/>
        <end position="284"/>
    </location>
</feature>
<feature type="compositionally biased region" description="Basic residues" evidence="1">
    <location>
        <begin position="127"/>
        <end position="153"/>
    </location>
</feature>
<protein>
    <submittedName>
        <fullName evidence="3">Uncharacterized protein</fullName>
    </submittedName>
</protein>
<feature type="compositionally biased region" description="Polar residues" evidence="1">
    <location>
        <begin position="656"/>
        <end position="683"/>
    </location>
</feature>
<feature type="transmembrane region" description="Helical" evidence="2">
    <location>
        <begin position="1235"/>
        <end position="1254"/>
    </location>
</feature>
<feature type="compositionally biased region" description="Polar residues" evidence="1">
    <location>
        <begin position="447"/>
        <end position="461"/>
    </location>
</feature>
<feature type="compositionally biased region" description="Basic and acidic residues" evidence="1">
    <location>
        <begin position="178"/>
        <end position="189"/>
    </location>
</feature>
<feature type="region of interest" description="Disordered" evidence="1">
    <location>
        <begin position="500"/>
        <end position="532"/>
    </location>
</feature>
<feature type="compositionally biased region" description="Basic residues" evidence="1">
    <location>
        <begin position="565"/>
        <end position="580"/>
    </location>
</feature>
<evidence type="ECO:0000313" key="3">
    <source>
        <dbReference type="EMBL" id="KAG9229922.1"/>
    </source>
</evidence>
<dbReference type="PANTHER" id="PTHR38426:SF1">
    <property type="entry name" value="MAINTENANCE OF TELOMERE CAPPING PROTEIN 4"/>
    <property type="match status" value="1"/>
</dbReference>
<feature type="region of interest" description="Disordered" evidence="1">
    <location>
        <begin position="440"/>
        <end position="470"/>
    </location>
</feature>
<dbReference type="InterPro" id="IPR038769">
    <property type="entry name" value="MTC4"/>
</dbReference>